<dbReference type="SUPFAM" id="SSF53474">
    <property type="entry name" value="alpha/beta-Hydrolases"/>
    <property type="match status" value="1"/>
</dbReference>
<protein>
    <submittedName>
        <fullName evidence="2">Lysophospholipase, alpha-beta hydrolase superfamily</fullName>
    </submittedName>
</protein>
<dbReference type="OrthoDB" id="9777090at2"/>
<dbReference type="Gene3D" id="3.40.50.1820">
    <property type="entry name" value="alpha/beta hydrolase"/>
    <property type="match status" value="1"/>
</dbReference>
<dbReference type="PANTHER" id="PTHR43798:SF33">
    <property type="entry name" value="HYDROLASE, PUTATIVE (AFU_ORTHOLOGUE AFUA_2G14860)-RELATED"/>
    <property type="match status" value="1"/>
</dbReference>
<dbReference type="GO" id="GO:0016787">
    <property type="term" value="F:hydrolase activity"/>
    <property type="evidence" value="ECO:0007669"/>
    <property type="project" value="UniProtKB-KW"/>
</dbReference>
<dbReference type="EMBL" id="FNZN01000005">
    <property type="protein sequence ID" value="SEL76725.1"/>
    <property type="molecule type" value="Genomic_DNA"/>
</dbReference>
<keyword evidence="3" id="KW-1185">Reference proteome</keyword>
<dbReference type="Pfam" id="PF12146">
    <property type="entry name" value="Hydrolase_4"/>
    <property type="match status" value="1"/>
</dbReference>
<evidence type="ECO:0000259" key="1">
    <source>
        <dbReference type="Pfam" id="PF12146"/>
    </source>
</evidence>
<dbReference type="PANTHER" id="PTHR43798">
    <property type="entry name" value="MONOACYLGLYCEROL LIPASE"/>
    <property type="match status" value="1"/>
</dbReference>
<dbReference type="RefSeq" id="WP_091624819.1">
    <property type="nucleotide sequence ID" value="NZ_FNZN01000005.1"/>
</dbReference>
<accession>A0A1H7SWM4</accession>
<dbReference type="GO" id="GO:0016020">
    <property type="term" value="C:membrane"/>
    <property type="evidence" value="ECO:0007669"/>
    <property type="project" value="TreeGrafter"/>
</dbReference>
<organism evidence="2 3">
    <name type="scientific">Maribacter orientalis</name>
    <dbReference type="NCBI Taxonomy" id="228957"/>
    <lineage>
        <taxon>Bacteria</taxon>
        <taxon>Pseudomonadati</taxon>
        <taxon>Bacteroidota</taxon>
        <taxon>Flavobacteriia</taxon>
        <taxon>Flavobacteriales</taxon>
        <taxon>Flavobacteriaceae</taxon>
        <taxon>Maribacter</taxon>
    </lineage>
</organism>
<name>A0A1H7SWM4_9FLAO</name>
<dbReference type="InterPro" id="IPR029058">
    <property type="entry name" value="AB_hydrolase_fold"/>
</dbReference>
<dbReference type="STRING" id="228957.SAMN04488008_105145"/>
<proteinExistence type="predicted"/>
<dbReference type="Proteomes" id="UP000198990">
    <property type="component" value="Unassembled WGS sequence"/>
</dbReference>
<evidence type="ECO:0000313" key="3">
    <source>
        <dbReference type="Proteomes" id="UP000198990"/>
    </source>
</evidence>
<reference evidence="3" key="1">
    <citation type="submission" date="2016-10" db="EMBL/GenBank/DDBJ databases">
        <authorList>
            <person name="Varghese N."/>
            <person name="Submissions S."/>
        </authorList>
    </citation>
    <scope>NUCLEOTIDE SEQUENCE [LARGE SCALE GENOMIC DNA]</scope>
    <source>
        <strain evidence="3">DSM 16471</strain>
    </source>
</reference>
<dbReference type="InterPro" id="IPR050266">
    <property type="entry name" value="AB_hydrolase_sf"/>
</dbReference>
<keyword evidence="2" id="KW-0378">Hydrolase</keyword>
<sequence length="318" mass="35713">MTTLLKQQWVLVLLLITTIVCKADYQPIKKSNTTAFLVKDSLVKHTVLSNGHPMAVWEKKVENPKGLILFVHGRTWSGVPDFDLQVEGEDLSLMDGLVEQGYSTYAIDLRGYGKTPRDATEWSSPEIASNDILNVLNWISEENNKTKVHLFGWSMGSTLSLLATQKDSKNIASLTVFGYWQDLDSKIPEDTNDKKLLKSINTAKNAASDFIIPGSISKNAVDTYVKIALAYDPIRVDWRHESEYNNIDPTLITTPVLLIQGEFDPLAPTVNQVKLFTRLKTADKSWVVISGGDHAAFMETPRNQFIQSFTAFIDRFNE</sequence>
<gene>
    <name evidence="2" type="ORF">SAMN04488008_105145</name>
</gene>
<dbReference type="InterPro" id="IPR022742">
    <property type="entry name" value="Hydrolase_4"/>
</dbReference>
<feature type="domain" description="Serine aminopeptidase S33" evidence="1">
    <location>
        <begin position="64"/>
        <end position="300"/>
    </location>
</feature>
<evidence type="ECO:0000313" key="2">
    <source>
        <dbReference type="EMBL" id="SEL76725.1"/>
    </source>
</evidence>
<dbReference type="AlphaFoldDB" id="A0A1H7SWM4"/>